<accession>A0ABS4BSH2</accession>
<dbReference type="InterPro" id="IPR035093">
    <property type="entry name" value="RelE/ParE_toxin_dom_sf"/>
</dbReference>
<keyword evidence="1" id="KW-1277">Toxin-antitoxin system</keyword>
<proteinExistence type="predicted"/>
<dbReference type="Pfam" id="PF05016">
    <property type="entry name" value="ParE_toxin"/>
    <property type="match status" value="1"/>
</dbReference>
<keyword evidence="3" id="KW-1185">Reference proteome</keyword>
<evidence type="ECO:0000256" key="1">
    <source>
        <dbReference type="ARBA" id="ARBA00022649"/>
    </source>
</evidence>
<evidence type="ECO:0000313" key="2">
    <source>
        <dbReference type="EMBL" id="MBP0903533.1"/>
    </source>
</evidence>
<comment type="caution">
    <text evidence="2">The sequence shown here is derived from an EMBL/GenBank/DDBJ whole genome shotgun (WGS) entry which is preliminary data.</text>
</comment>
<dbReference type="EMBL" id="JAGJCB010000004">
    <property type="protein sequence ID" value="MBP0903533.1"/>
    <property type="molecule type" value="Genomic_DNA"/>
</dbReference>
<dbReference type="Gene3D" id="3.30.2310.20">
    <property type="entry name" value="RelE-like"/>
    <property type="match status" value="1"/>
</dbReference>
<gene>
    <name evidence="2" type="ORF">J8H85_06810</name>
</gene>
<sequence length="87" mass="10758">MNYEISKEADIELQRAICYFKLYNKEEFFMDDLLNQLRLICSMPKAFQLRYKKVRIVNLEHFNFSIHYTVYNKRIIILRILNQNQDF</sequence>
<dbReference type="InterPro" id="IPR007712">
    <property type="entry name" value="RelE/ParE_toxin"/>
</dbReference>
<name>A0ABS4BSH2_9FLAO</name>
<protein>
    <submittedName>
        <fullName evidence="2">Type II toxin-antitoxin system RelE/ParE family toxin</fullName>
    </submittedName>
</protein>
<organism evidence="2 3">
    <name type="scientific">Mariniflexile gromovii</name>
    <dbReference type="NCBI Taxonomy" id="362523"/>
    <lineage>
        <taxon>Bacteria</taxon>
        <taxon>Pseudomonadati</taxon>
        <taxon>Bacteroidota</taxon>
        <taxon>Flavobacteriia</taxon>
        <taxon>Flavobacteriales</taxon>
        <taxon>Flavobacteriaceae</taxon>
        <taxon>Mariniflexile</taxon>
    </lineage>
</organism>
<dbReference type="Proteomes" id="UP000670776">
    <property type="component" value="Unassembled WGS sequence"/>
</dbReference>
<evidence type="ECO:0000313" key="3">
    <source>
        <dbReference type="Proteomes" id="UP000670776"/>
    </source>
</evidence>
<reference evidence="2 3" key="1">
    <citation type="submission" date="2021-04" db="EMBL/GenBank/DDBJ databases">
        <title>Mariniflexile gromovii gen. nov., sp. nov., a gliding bacterium isolated from the sea urchin Strongylocentrotus intermedius.</title>
        <authorList>
            <person name="Ko S."/>
            <person name="Le V."/>
            <person name="Ahn C.-Y."/>
            <person name="Oh H.-M."/>
        </authorList>
    </citation>
    <scope>NUCLEOTIDE SEQUENCE [LARGE SCALE GENOMIC DNA]</scope>
    <source>
        <strain evidence="2 3">KCTC 12570</strain>
    </source>
</reference>